<name>A0AAV4XTE7_CAEEX</name>
<keyword evidence="2" id="KW-1185">Reference proteome</keyword>
<dbReference type="AlphaFoldDB" id="A0AAV4XTE7"/>
<comment type="caution">
    <text evidence="1">The sequence shown here is derived from an EMBL/GenBank/DDBJ whole genome shotgun (WGS) entry which is preliminary data.</text>
</comment>
<dbReference type="Proteomes" id="UP001054945">
    <property type="component" value="Unassembled WGS sequence"/>
</dbReference>
<protein>
    <submittedName>
        <fullName evidence="1">Uncharacterized protein</fullName>
    </submittedName>
</protein>
<evidence type="ECO:0000313" key="1">
    <source>
        <dbReference type="EMBL" id="GIY97873.1"/>
    </source>
</evidence>
<reference evidence="1 2" key="1">
    <citation type="submission" date="2021-06" db="EMBL/GenBank/DDBJ databases">
        <title>Caerostris extrusa draft genome.</title>
        <authorList>
            <person name="Kono N."/>
            <person name="Arakawa K."/>
        </authorList>
    </citation>
    <scope>NUCLEOTIDE SEQUENCE [LARGE SCALE GENOMIC DNA]</scope>
</reference>
<sequence>MKNQRGENTEIPALLSAAEADMGFRLLQTATFSIKHYCNTIKNPHLNFLLPSQIQWWRHDSANCSVECGHCASNSVLKKQAS</sequence>
<gene>
    <name evidence="1" type="ORF">CEXT_75501</name>
</gene>
<proteinExistence type="predicted"/>
<accession>A0AAV4XTE7</accession>
<dbReference type="EMBL" id="BPLR01018225">
    <property type="protein sequence ID" value="GIY97873.1"/>
    <property type="molecule type" value="Genomic_DNA"/>
</dbReference>
<evidence type="ECO:0000313" key="2">
    <source>
        <dbReference type="Proteomes" id="UP001054945"/>
    </source>
</evidence>
<organism evidence="1 2">
    <name type="scientific">Caerostris extrusa</name>
    <name type="common">Bark spider</name>
    <name type="synonym">Caerostris bankana</name>
    <dbReference type="NCBI Taxonomy" id="172846"/>
    <lineage>
        <taxon>Eukaryota</taxon>
        <taxon>Metazoa</taxon>
        <taxon>Ecdysozoa</taxon>
        <taxon>Arthropoda</taxon>
        <taxon>Chelicerata</taxon>
        <taxon>Arachnida</taxon>
        <taxon>Araneae</taxon>
        <taxon>Araneomorphae</taxon>
        <taxon>Entelegynae</taxon>
        <taxon>Araneoidea</taxon>
        <taxon>Araneidae</taxon>
        <taxon>Caerostris</taxon>
    </lineage>
</organism>